<sequence length="472" mass="53916">MAHDDDNGYDIEVLGQCRTNPREGSQHTQNVEARFLWSYAQEEALVALSEQGADKCWHLITDPERRAKRIAARYADLYFASADKSRGKLQMLWPALAAFVVKDIVDAYRYSREDVLNGGWSNMARTSGPSQLVSELLTDASPYEHSLRVYAALAKGNLWLFMDIYPWLWFVLEYGLNRDGSLNADRLRSHVEERDASTLQAQSRDAVKELPFGANWMKRLQARIEADPVYAHGRSYFQTAPTWGGMDGGYGQFEANAGQAHRYVKANVKNYDKGYRVPGSEYWGSFQQAFYVMEEERKELSRLVDDTGALGRLQKVAQFKVTDEVRKTYSLFIDEYALDRAGKVSSQQEEVNIIAKQEQINVLQPLIYQDPKLIKTMDINHRISRASLGSLSPTYTLYFSSAPKNADPALQATFDKPKGPWDYVTGKKMSLPNPTDRMVYVKELADKFNDLMKNRRSYMDGELQKIRGWLHA</sequence>
<dbReference type="RefSeq" id="WP_253534239.1">
    <property type="nucleotide sequence ID" value="NZ_CATYKT010000009.1"/>
</dbReference>
<dbReference type="Proteomes" id="UP001162793">
    <property type="component" value="Unassembled WGS sequence"/>
</dbReference>
<comment type="caution">
    <text evidence="1">The sequence shown here is derived from an EMBL/GenBank/DDBJ whole genome shotgun (WGS) entry which is preliminary data.</text>
</comment>
<organism evidence="1 2">
    <name type="scientific">Ralstonia chuxiongensis</name>
    <dbReference type="NCBI Taxonomy" id="2957504"/>
    <lineage>
        <taxon>Bacteria</taxon>
        <taxon>Pseudomonadati</taxon>
        <taxon>Pseudomonadota</taxon>
        <taxon>Betaproteobacteria</taxon>
        <taxon>Burkholderiales</taxon>
        <taxon>Burkholderiaceae</taxon>
        <taxon>Ralstonia</taxon>
    </lineage>
</organism>
<evidence type="ECO:0000313" key="1">
    <source>
        <dbReference type="EMBL" id="MCP1170778.1"/>
    </source>
</evidence>
<evidence type="ECO:0000313" key="2">
    <source>
        <dbReference type="Proteomes" id="UP001162793"/>
    </source>
</evidence>
<name>A0AA41WKI5_9RALS</name>
<protein>
    <submittedName>
        <fullName evidence="1">Uncharacterized protein</fullName>
    </submittedName>
</protein>
<gene>
    <name evidence="1" type="ORF">NKG59_00340</name>
</gene>
<keyword evidence="2" id="KW-1185">Reference proteome</keyword>
<dbReference type="Pfam" id="PF10720">
    <property type="entry name" value="DUF2515"/>
    <property type="match status" value="1"/>
</dbReference>
<dbReference type="AlphaFoldDB" id="A0AA41WKI5"/>
<reference evidence="2" key="1">
    <citation type="journal article" date="2023" name="Front. Microbiol.">
        <title>Ralstonia chuxiongensis sp. nov., Ralstonia mojiangensis sp. nov., and Ralstonia soli sp. nov., isolated from tobacco fields, are three novel species in the family Burkholderiaceae.</title>
        <authorList>
            <person name="Lu C.H."/>
            <person name="Zhang Y.Y."/>
            <person name="Jiang N."/>
            <person name="Chen W."/>
            <person name="Shao X."/>
            <person name="Zhao Z.M."/>
            <person name="Lu W.L."/>
            <person name="Hu X."/>
            <person name="Xi Y.X."/>
            <person name="Zou S.Y."/>
            <person name="Wei Q.J."/>
            <person name="Lin Z.L."/>
            <person name="Gong L."/>
            <person name="Gai X.T."/>
            <person name="Zhang L.Q."/>
            <person name="Li J.Y."/>
            <person name="Jin Y."/>
            <person name="Xia Z.Y."/>
        </authorList>
    </citation>
    <scope>NUCLEOTIDE SEQUENCE [LARGE SCALE GENOMIC DNA]</scope>
    <source>
        <strain evidence="2">21YRMH01-3</strain>
    </source>
</reference>
<accession>A0AA41WKI5</accession>
<proteinExistence type="predicted"/>
<dbReference type="EMBL" id="JAMYWC010000001">
    <property type="protein sequence ID" value="MCP1170778.1"/>
    <property type="molecule type" value="Genomic_DNA"/>
</dbReference>
<dbReference type="InterPro" id="IPR019658">
    <property type="entry name" value="DUF2515"/>
</dbReference>